<dbReference type="STRING" id="1908260.BKK50_00350"/>
<evidence type="ECO:0000313" key="2">
    <source>
        <dbReference type="EMBL" id="OOF45241.1"/>
    </source>
</evidence>
<proteinExistence type="predicted"/>
<protein>
    <recommendedName>
        <fullName evidence="4">Lipoprotein</fullName>
    </recommendedName>
</protein>
<accession>A0A1V3IT19</accession>
<dbReference type="Gene3D" id="3.40.50.10610">
    <property type="entry name" value="ABC-type transport auxiliary lipoprotein component"/>
    <property type="match status" value="1"/>
</dbReference>
<dbReference type="PROSITE" id="PS51257">
    <property type="entry name" value="PROKAR_LIPOPROTEIN"/>
    <property type="match status" value="1"/>
</dbReference>
<evidence type="ECO:0000256" key="1">
    <source>
        <dbReference type="SAM" id="SignalP"/>
    </source>
</evidence>
<dbReference type="AlphaFoldDB" id="A0A1V3IT19"/>
<organism evidence="2 3">
    <name type="scientific">Rodentibacter rarus</name>
    <dbReference type="NCBI Taxonomy" id="1908260"/>
    <lineage>
        <taxon>Bacteria</taxon>
        <taxon>Pseudomonadati</taxon>
        <taxon>Pseudomonadota</taxon>
        <taxon>Gammaproteobacteria</taxon>
        <taxon>Pasteurellales</taxon>
        <taxon>Pasteurellaceae</taxon>
        <taxon>Rodentibacter</taxon>
    </lineage>
</organism>
<dbReference type="OrthoDB" id="1014694at2"/>
<dbReference type="Pfam" id="PF05643">
    <property type="entry name" value="GNA1162-like"/>
    <property type="match status" value="1"/>
</dbReference>
<gene>
    <name evidence="2" type="ORF">BKK50_00350</name>
</gene>
<name>A0A1V3IT19_9PAST</name>
<keyword evidence="1" id="KW-0732">Signal</keyword>
<feature type="chain" id="PRO_5012640850" description="Lipoprotein" evidence="1">
    <location>
        <begin position="19"/>
        <end position="220"/>
    </location>
</feature>
<keyword evidence="3" id="KW-1185">Reference proteome</keyword>
<comment type="caution">
    <text evidence="2">The sequence shown here is derived from an EMBL/GenBank/DDBJ whole genome shotgun (WGS) entry which is preliminary data.</text>
</comment>
<sequence length="220" mass="23803">MKKLIAISVLFGSLVLTACSSPTSYDYSAFKESKPRSILVMMPTDMTNEVKAAPAVLAQSVTPLAEAGYYVFPVALVNETFKYNGLTQAQEIQNVKIAKLQEIFNADAGLYLNVKEYGVNYQVFNSVTKVAVEGKLIDLRNGKTLWEGEAEVQDDGGRVSTGNPLVDLLAVAVKQVANQVADNGYNVAGLADAKLLQVGVNKGLLYGPYHPHYGKDPQIK</sequence>
<dbReference type="RefSeq" id="WP_077414200.1">
    <property type="nucleotide sequence ID" value="NZ_MLHJ01000002.1"/>
</dbReference>
<reference evidence="2 3" key="1">
    <citation type="submission" date="2016-10" db="EMBL/GenBank/DDBJ databases">
        <title>Rodentibacter gen. nov. and new species.</title>
        <authorList>
            <person name="Christensen H."/>
        </authorList>
    </citation>
    <scope>NUCLEOTIDE SEQUENCE [LARGE SCALE GENOMIC DNA]</scope>
    <source>
        <strain evidence="2 3">CCUG17206</strain>
    </source>
</reference>
<dbReference type="Proteomes" id="UP000189433">
    <property type="component" value="Unassembled WGS sequence"/>
</dbReference>
<dbReference type="EMBL" id="MLHJ01000002">
    <property type="protein sequence ID" value="OOF45241.1"/>
    <property type="molecule type" value="Genomic_DNA"/>
</dbReference>
<evidence type="ECO:0008006" key="4">
    <source>
        <dbReference type="Google" id="ProtNLM"/>
    </source>
</evidence>
<feature type="signal peptide" evidence="1">
    <location>
        <begin position="1"/>
        <end position="18"/>
    </location>
</feature>
<evidence type="ECO:0000313" key="3">
    <source>
        <dbReference type="Proteomes" id="UP000189433"/>
    </source>
</evidence>
<dbReference type="InterPro" id="IPR008517">
    <property type="entry name" value="GNA1162-like"/>
</dbReference>